<protein>
    <submittedName>
        <fullName evidence="3">MarR family transcriptional regulator</fullName>
    </submittedName>
</protein>
<comment type="caution">
    <text evidence="3">The sequence shown here is derived from an EMBL/GenBank/DDBJ whole genome shotgun (WGS) entry which is preliminary data.</text>
</comment>
<dbReference type="Gene3D" id="1.10.10.10">
    <property type="entry name" value="Winged helix-like DNA-binding domain superfamily/Winged helix DNA-binding domain"/>
    <property type="match status" value="1"/>
</dbReference>
<keyword evidence="1" id="KW-0812">Transmembrane</keyword>
<dbReference type="InterPro" id="IPR036388">
    <property type="entry name" value="WH-like_DNA-bd_sf"/>
</dbReference>
<feature type="transmembrane region" description="Helical" evidence="1">
    <location>
        <begin position="53"/>
        <end position="75"/>
    </location>
</feature>
<organism evidence="3 4">
    <name type="scientific">Candidatus Iainarchaeum sp</name>
    <dbReference type="NCBI Taxonomy" id="3101447"/>
    <lineage>
        <taxon>Archaea</taxon>
        <taxon>Candidatus Iainarchaeota</taxon>
        <taxon>Candidatus Iainarchaeia</taxon>
        <taxon>Candidatus Iainarchaeales</taxon>
        <taxon>Candidatus Iainarchaeaceae</taxon>
        <taxon>Candidatus Iainarchaeum</taxon>
    </lineage>
</organism>
<keyword evidence="1" id="KW-1133">Transmembrane helix</keyword>
<proteinExistence type="predicted"/>
<dbReference type="Proteomes" id="UP000678237">
    <property type="component" value="Unassembled WGS sequence"/>
</dbReference>
<dbReference type="InterPro" id="IPR036390">
    <property type="entry name" value="WH_DNA-bd_sf"/>
</dbReference>
<name>A0A8T4L5R8_9ARCH</name>
<dbReference type="Pfam" id="PF24034">
    <property type="entry name" value="DUF7343"/>
    <property type="match status" value="1"/>
</dbReference>
<feature type="transmembrane region" description="Helical" evidence="1">
    <location>
        <begin position="12"/>
        <end position="33"/>
    </location>
</feature>
<keyword evidence="1" id="KW-0472">Membrane</keyword>
<dbReference type="SUPFAM" id="SSF46785">
    <property type="entry name" value="Winged helix' DNA-binding domain"/>
    <property type="match status" value="1"/>
</dbReference>
<dbReference type="AlphaFoldDB" id="A0A8T4L5R8"/>
<reference evidence="3" key="2">
    <citation type="submission" date="2021-05" db="EMBL/GenBank/DDBJ databases">
        <title>Protein family content uncovers lineage relationships and bacterial pathway maintenance mechanisms in DPANN archaea.</title>
        <authorList>
            <person name="Castelle C.J."/>
            <person name="Meheust R."/>
            <person name="Jaffe A.L."/>
            <person name="Seitz K."/>
            <person name="Gong X."/>
            <person name="Baker B.J."/>
            <person name="Banfield J.F."/>
        </authorList>
    </citation>
    <scope>NUCLEOTIDE SEQUENCE</scope>
    <source>
        <strain evidence="3">RIFCSPLOWO2_01_FULL_58_19</strain>
    </source>
</reference>
<feature type="domain" description="DUF7343" evidence="2">
    <location>
        <begin position="93"/>
        <end position="150"/>
    </location>
</feature>
<reference evidence="3" key="1">
    <citation type="submission" date="2021-03" db="EMBL/GenBank/DDBJ databases">
        <authorList>
            <person name="Jaffe A."/>
        </authorList>
    </citation>
    <scope>NUCLEOTIDE SEQUENCE</scope>
    <source>
        <strain evidence="3">RIFCSPLOWO2_01_FULL_58_19</strain>
    </source>
</reference>
<gene>
    <name evidence="3" type="ORF">J4203_02090</name>
</gene>
<evidence type="ECO:0000313" key="3">
    <source>
        <dbReference type="EMBL" id="MBS3062638.1"/>
    </source>
</evidence>
<dbReference type="EMBL" id="JAGVWE010000002">
    <property type="protein sequence ID" value="MBS3062638.1"/>
    <property type="molecule type" value="Genomic_DNA"/>
</dbReference>
<sequence length="158" mass="17898">MVKWLEELDNVSRFYLTAIVVVTAYILASLVFAFVTGRAVALVMMNFSDNLLFLANVLAVLFSLGVGFVFSVFCWRMKKPGKAFEFIVGVLTDDEKRLLAEVKAAKAITQDSLVFRLGWSRAKASTVLSNLDRKRLVVRERSGKTYKVYLSDYYEKMA</sequence>
<evidence type="ECO:0000256" key="1">
    <source>
        <dbReference type="SAM" id="Phobius"/>
    </source>
</evidence>
<evidence type="ECO:0000259" key="2">
    <source>
        <dbReference type="Pfam" id="PF24034"/>
    </source>
</evidence>
<evidence type="ECO:0000313" key="4">
    <source>
        <dbReference type="Proteomes" id="UP000678237"/>
    </source>
</evidence>
<dbReference type="InterPro" id="IPR055767">
    <property type="entry name" value="DUF7343"/>
</dbReference>
<accession>A0A8T4L5R8</accession>